<dbReference type="AlphaFoldDB" id="X0TJF0"/>
<accession>X0TJF0</accession>
<gene>
    <name evidence="1" type="ORF">S01H1_23743</name>
</gene>
<organism evidence="1">
    <name type="scientific">marine sediment metagenome</name>
    <dbReference type="NCBI Taxonomy" id="412755"/>
    <lineage>
        <taxon>unclassified sequences</taxon>
        <taxon>metagenomes</taxon>
        <taxon>ecological metagenomes</taxon>
    </lineage>
</organism>
<reference evidence="1" key="1">
    <citation type="journal article" date="2014" name="Front. Microbiol.">
        <title>High frequency of phylogenetically diverse reductive dehalogenase-homologous genes in deep subseafloor sedimentary metagenomes.</title>
        <authorList>
            <person name="Kawai M."/>
            <person name="Futagami T."/>
            <person name="Toyoda A."/>
            <person name="Takaki Y."/>
            <person name="Nishi S."/>
            <person name="Hori S."/>
            <person name="Arai W."/>
            <person name="Tsubouchi T."/>
            <person name="Morono Y."/>
            <person name="Uchiyama I."/>
            <person name="Ito T."/>
            <person name="Fujiyama A."/>
            <person name="Inagaki F."/>
            <person name="Takami H."/>
        </authorList>
    </citation>
    <scope>NUCLEOTIDE SEQUENCE</scope>
    <source>
        <strain evidence="1">Expedition CK06-06</strain>
    </source>
</reference>
<sequence>SIADRLGLIHPTLARYWSVWRYMASLTEILTITLEGRTMSNLVNGFKRQCVALFLAASVAVVLAGPAFSASCGNADGDMGESVNIEDIMYMVDYLYGQGTAPAAPNSGDVDTCALTTLRDL</sequence>
<dbReference type="EMBL" id="BARS01013825">
    <property type="protein sequence ID" value="GAF87381.1"/>
    <property type="molecule type" value="Genomic_DNA"/>
</dbReference>
<name>X0TJF0_9ZZZZ</name>
<protein>
    <recommendedName>
        <fullName evidence="2">Dockerin domain-containing protein</fullName>
    </recommendedName>
</protein>
<proteinExistence type="predicted"/>
<feature type="non-terminal residue" evidence="1">
    <location>
        <position position="1"/>
    </location>
</feature>
<feature type="non-terminal residue" evidence="1">
    <location>
        <position position="121"/>
    </location>
</feature>
<evidence type="ECO:0000313" key="1">
    <source>
        <dbReference type="EMBL" id="GAF87381.1"/>
    </source>
</evidence>
<evidence type="ECO:0008006" key="2">
    <source>
        <dbReference type="Google" id="ProtNLM"/>
    </source>
</evidence>
<comment type="caution">
    <text evidence="1">The sequence shown here is derived from an EMBL/GenBank/DDBJ whole genome shotgun (WGS) entry which is preliminary data.</text>
</comment>